<organism evidence="1 2">
    <name type="scientific">Cavenderia fasciculata</name>
    <name type="common">Slime mold</name>
    <name type="synonym">Dictyostelium fasciculatum</name>
    <dbReference type="NCBI Taxonomy" id="261658"/>
    <lineage>
        <taxon>Eukaryota</taxon>
        <taxon>Amoebozoa</taxon>
        <taxon>Evosea</taxon>
        <taxon>Eumycetozoa</taxon>
        <taxon>Dictyostelia</taxon>
        <taxon>Acytosteliales</taxon>
        <taxon>Cavenderiaceae</taxon>
        <taxon>Cavenderia</taxon>
    </lineage>
</organism>
<dbReference type="KEGG" id="dfa:DFA_03935"/>
<evidence type="ECO:0000313" key="1">
    <source>
        <dbReference type="EMBL" id="EGG18441.1"/>
    </source>
</evidence>
<gene>
    <name evidence="1" type="ORF">DFA_03935</name>
</gene>
<dbReference type="STRING" id="1054147.F4Q0U0"/>
<proteinExistence type="predicted"/>
<dbReference type="Proteomes" id="UP000007797">
    <property type="component" value="Unassembled WGS sequence"/>
</dbReference>
<keyword evidence="2" id="KW-1185">Reference proteome</keyword>
<accession>F4Q0U0</accession>
<reference evidence="2" key="1">
    <citation type="journal article" date="2011" name="Genome Res.">
        <title>Phylogeny-wide analysis of social amoeba genomes highlights ancient origins for complex intercellular communication.</title>
        <authorList>
            <person name="Heidel A.J."/>
            <person name="Lawal H.M."/>
            <person name="Felder M."/>
            <person name="Schilde C."/>
            <person name="Helps N.R."/>
            <person name="Tunggal B."/>
            <person name="Rivero F."/>
            <person name="John U."/>
            <person name="Schleicher M."/>
            <person name="Eichinger L."/>
            <person name="Platzer M."/>
            <person name="Noegel A.A."/>
            <person name="Schaap P."/>
            <person name="Gloeckner G."/>
        </authorList>
    </citation>
    <scope>NUCLEOTIDE SEQUENCE [LARGE SCALE GENOMIC DNA]</scope>
    <source>
        <strain evidence="2">SH3</strain>
    </source>
</reference>
<dbReference type="GeneID" id="14870388"/>
<evidence type="ECO:0000313" key="2">
    <source>
        <dbReference type="Proteomes" id="UP000007797"/>
    </source>
</evidence>
<dbReference type="EMBL" id="GL883018">
    <property type="protein sequence ID" value="EGG18441.1"/>
    <property type="molecule type" value="Genomic_DNA"/>
</dbReference>
<dbReference type="RefSeq" id="XP_004366345.1">
    <property type="nucleotide sequence ID" value="XM_004366288.1"/>
</dbReference>
<protein>
    <submittedName>
        <fullName evidence="1">Uncharacterized protein</fullName>
    </submittedName>
</protein>
<name>F4Q0U0_CACFS</name>
<dbReference type="AlphaFoldDB" id="F4Q0U0"/>
<sequence length="647" mass="75583">MDIDTFRNVFKNRFIISTIMIQMVKIRDVSASMQRIFRNSEFNDIGALLSNKQTTNLLKYKFARGDTSKLTFEPSRRFYTSLFRTPDVSLQHQIIDFLGDAIYDTYAFFCIESFDAIKVHHSVFIRFLDYHRDKNIIKSSMRYEYSVNSPIYSVEVYQSLMGPNKSLSQYFPITDSFFMVATKHLIKLVIQSYQAKRLFEKWGVILDTFTNHKDIGKLDYLSRVVESATIVYNNYHQDSQIDIAQKRMHYGNLLGSTSLEKIDVLVLLDLRFEINQSTNPLSIHNFMAMVYRLNDIKLLRLVLDHSIFAFNHEPLIEYSSHLTGVETFKQMTTIPRLKDKGKFFEYAANTLEKVWYMHTEMAYQFDGLSLSTVCKWGDRDVFFYVLDNIADKSPGFLNLYVDGIYHLRGDYRGQTSQDRIGHIDIIEHLVEQKYMSLSQLSPKVIYPLVQSKLLRTLCINPLVENIQVDSQHLGLLLLKMVEFACKYGMIDTLQDIIETYWSAFKTFNTGVASRCLISLMDNTQSPNAHQLIIKMMSIVDINSSHLLKIDITNSLQGGCQHQVIDYYMRLHYQFKDAGHRRRFFINVLQVKSLRRMIGMLVEKNDFIFIQHLIKYDSRANITSILEKSPTTFSKRFIEYSKAIKLVH</sequence>